<dbReference type="AlphaFoldDB" id="A0A2Z4JAY5"/>
<evidence type="ECO:0000313" key="2">
    <source>
        <dbReference type="Proteomes" id="UP000249616"/>
    </source>
</evidence>
<reference evidence="1 2" key="1">
    <citation type="journal article" date="2019" name="Int. J. Syst. Evol. Microbiol.">
        <title>Streptomyces cadmiisoli sp. nov., a novel actinomycete isolated from cadmium-contaminated soil.</title>
        <authorList>
            <person name="Li K."/>
            <person name="Tang X."/>
            <person name="Zhao J."/>
            <person name="Guo Y."/>
            <person name="Tang Y."/>
            <person name="Gao J."/>
        </authorList>
    </citation>
    <scope>NUCLEOTIDE SEQUENCE [LARGE SCALE GENOMIC DNA]</scope>
    <source>
        <strain evidence="1 2">ZFG47</strain>
    </source>
</reference>
<keyword evidence="2" id="KW-1185">Reference proteome</keyword>
<dbReference type="EMBL" id="CP030073">
    <property type="protein sequence ID" value="AWW41533.1"/>
    <property type="molecule type" value="Genomic_DNA"/>
</dbReference>
<dbReference type="KEGG" id="scad:DN051_36725"/>
<sequence length="200" mass="22710">MAMTRRLLDGDLVDRMVTLADLPWSLRAYEETFVRNGWHMEGDDGEIVIGWLDVWPVVGEEGVDDWWLLLGEYPGCQEGRDAVCAHPQCRAGCWVAMPFAYFADPDDPEAWEREQGPFFARADCLPQASAADFEAEYVQAGKLLRARLGEPLAESPYRPDGAKKYEVWERGDSWVVLLVESDPISYHAYDQAVVEVRPRV</sequence>
<accession>A0A2Z4JAY5</accession>
<evidence type="ECO:0000313" key="1">
    <source>
        <dbReference type="EMBL" id="AWW41533.1"/>
    </source>
</evidence>
<gene>
    <name evidence="1" type="ORF">DN051_36725</name>
</gene>
<protein>
    <submittedName>
        <fullName evidence="1">Uncharacterized protein</fullName>
    </submittedName>
</protein>
<proteinExistence type="predicted"/>
<name>A0A2Z4JAY5_9ACTN</name>
<dbReference type="Proteomes" id="UP000249616">
    <property type="component" value="Chromosome"/>
</dbReference>
<organism evidence="1 2">
    <name type="scientific">Streptomyces cadmiisoli</name>
    <dbReference type="NCBI Taxonomy" id="2184053"/>
    <lineage>
        <taxon>Bacteria</taxon>
        <taxon>Bacillati</taxon>
        <taxon>Actinomycetota</taxon>
        <taxon>Actinomycetes</taxon>
        <taxon>Kitasatosporales</taxon>
        <taxon>Streptomycetaceae</taxon>
        <taxon>Streptomyces</taxon>
        <taxon>Streptomyces aurantiacus group</taxon>
    </lineage>
</organism>